<feature type="compositionally biased region" description="Basic and acidic residues" evidence="1">
    <location>
        <begin position="65"/>
        <end position="82"/>
    </location>
</feature>
<gene>
    <name evidence="4" type="ORF">BMF94_3936</name>
</gene>
<dbReference type="Pfam" id="PF12828">
    <property type="entry name" value="PXB"/>
    <property type="match status" value="1"/>
</dbReference>
<feature type="region of interest" description="Disordered" evidence="1">
    <location>
        <begin position="127"/>
        <end position="156"/>
    </location>
</feature>
<dbReference type="Pfam" id="PF12825">
    <property type="entry name" value="DUF3818"/>
    <property type="match status" value="1"/>
</dbReference>
<proteinExistence type="predicted"/>
<comment type="caution">
    <text evidence="4">The sequence shown here is derived from an EMBL/GenBank/DDBJ whole genome shotgun (WGS) entry which is preliminary data.</text>
</comment>
<evidence type="ECO:0000256" key="1">
    <source>
        <dbReference type="SAM" id="MobiDB-lite"/>
    </source>
</evidence>
<feature type="compositionally biased region" description="Basic residues" evidence="1">
    <location>
        <begin position="940"/>
        <end position="951"/>
    </location>
</feature>
<keyword evidence="5" id="KW-1185">Reference proteome</keyword>
<protein>
    <recommendedName>
        <fullName evidence="6">PX domain-containing protein</fullName>
    </recommendedName>
</protein>
<feature type="domain" description="PX" evidence="2">
    <location>
        <begin position="466"/>
        <end position="782"/>
    </location>
</feature>
<reference evidence="4 5" key="1">
    <citation type="journal article" date="2018" name="Front. Microbiol.">
        <title>Prospects for Fungal Bioremediation of Acidic Radioactive Waste Sites: Characterization and Genome Sequence of Rhodotorula taiwanensis MD1149.</title>
        <authorList>
            <person name="Tkavc R."/>
            <person name="Matrosova V.Y."/>
            <person name="Grichenko O.E."/>
            <person name="Gostincar C."/>
            <person name="Volpe R.P."/>
            <person name="Klimenkova P."/>
            <person name="Gaidamakova E.K."/>
            <person name="Zhou C.E."/>
            <person name="Stewart B.J."/>
            <person name="Lyman M.G."/>
            <person name="Malfatti S.A."/>
            <person name="Rubinfeld B."/>
            <person name="Courtot M."/>
            <person name="Singh J."/>
            <person name="Dalgard C.L."/>
            <person name="Hamilton T."/>
            <person name="Frey K.G."/>
            <person name="Gunde-Cimerman N."/>
            <person name="Dugan L."/>
            <person name="Daly M.J."/>
        </authorList>
    </citation>
    <scope>NUCLEOTIDE SEQUENCE [LARGE SCALE GENOMIC DNA]</scope>
    <source>
        <strain evidence="4 5">MD1149</strain>
    </source>
</reference>
<organism evidence="4 5">
    <name type="scientific">Rhodotorula taiwanensis</name>
    <dbReference type="NCBI Taxonomy" id="741276"/>
    <lineage>
        <taxon>Eukaryota</taxon>
        <taxon>Fungi</taxon>
        <taxon>Dikarya</taxon>
        <taxon>Basidiomycota</taxon>
        <taxon>Pucciniomycotina</taxon>
        <taxon>Microbotryomycetes</taxon>
        <taxon>Sporidiobolales</taxon>
        <taxon>Sporidiobolaceae</taxon>
        <taxon>Rhodotorula</taxon>
    </lineage>
</organism>
<dbReference type="GO" id="GO:0035091">
    <property type="term" value="F:phosphatidylinositol binding"/>
    <property type="evidence" value="ECO:0007669"/>
    <property type="project" value="TreeGrafter"/>
</dbReference>
<evidence type="ECO:0000259" key="3">
    <source>
        <dbReference type="Pfam" id="PF12828"/>
    </source>
</evidence>
<feature type="domain" description="PX-associated" evidence="3">
    <location>
        <begin position="88"/>
        <end position="253"/>
    </location>
</feature>
<feature type="compositionally biased region" description="Basic and acidic residues" evidence="1">
    <location>
        <begin position="920"/>
        <end position="935"/>
    </location>
</feature>
<feature type="compositionally biased region" description="Basic and acidic residues" evidence="1">
    <location>
        <begin position="970"/>
        <end position="983"/>
    </location>
</feature>
<dbReference type="InterPro" id="IPR047168">
    <property type="entry name" value="LEC1-like"/>
</dbReference>
<dbReference type="STRING" id="741276.A0A2S5B8J4"/>
<evidence type="ECO:0000313" key="4">
    <source>
        <dbReference type="EMBL" id="POY73098.1"/>
    </source>
</evidence>
<feature type="region of interest" description="Disordered" evidence="1">
    <location>
        <begin position="1"/>
        <end position="91"/>
    </location>
</feature>
<accession>A0A2S5B8J4</accession>
<dbReference type="Proteomes" id="UP000237144">
    <property type="component" value="Unassembled WGS sequence"/>
</dbReference>
<feature type="compositionally biased region" description="Polar residues" evidence="1">
    <location>
        <begin position="21"/>
        <end position="30"/>
    </location>
</feature>
<evidence type="ECO:0000259" key="2">
    <source>
        <dbReference type="Pfam" id="PF12825"/>
    </source>
</evidence>
<dbReference type="OrthoDB" id="2414662at2759"/>
<feature type="compositionally biased region" description="Basic and acidic residues" evidence="1">
    <location>
        <begin position="31"/>
        <end position="45"/>
    </location>
</feature>
<dbReference type="PANTHER" id="PTHR47185:SF1">
    <property type="entry name" value="PX DOMAIN-CONTAINING PROTEIN YPR097W"/>
    <property type="match status" value="1"/>
</dbReference>
<evidence type="ECO:0008006" key="6">
    <source>
        <dbReference type="Google" id="ProtNLM"/>
    </source>
</evidence>
<feature type="region of interest" description="Disordered" evidence="1">
    <location>
        <begin position="920"/>
        <end position="992"/>
    </location>
</feature>
<dbReference type="InterPro" id="IPR024554">
    <property type="entry name" value="LEC1-like_C"/>
</dbReference>
<feature type="compositionally biased region" description="Basic and acidic residues" evidence="1">
    <location>
        <begin position="952"/>
        <end position="961"/>
    </location>
</feature>
<sequence length="1030" mass="115465">MNTPEQPPASIMSRSDRLRTASATPASGDSDSSRGVRWEPDRSEAESYAGGPREESVRLFPPLRPRGDDRTEPDRLQLRDDDAASEGNLTPQDRHYLNRILVNLELQREMSALSQIGTLAKYGAPFAPHANGPNSRPGASATAPPPTKSGFLGGIFGGGGNSTAKSRKESQFEGYEWDASTVEESPIYQYLFWRFIYNMPALSSAKPSYWQEQIQPFFDSFAERDLSSTVERGEITKRRMLSLGIVRIIGTYYSTCVRPIQPATPARPSSSMRLRLDLTVPGSMESLWRAVCPSNADFAECPTWLAVAGEKGRGTDVTYRIVVRAADKAFVASRTFTDCRSLASDLAHTDPKNTLDLPAFPSYGTAKTPPRPIMQRYLRLLLICLARPSRRADHLESARSAVESFLLRDGTVPIDSLKATFEKCKEEDRIADERHRRWVKIGQKAVDLQTAWRDYRQKLIDGDDELDRTMDHAKKFSKTTQLPQLHQDAVQWASIWFGQALHWIFVGAATGPEVFNILRSFHELIPYGPVKMGLSLVNPTLAIKAIVHLILGQPAGQLSLFQRIWSHVCNSANKHQRKLIERFRKRIRNDALCNALKAHVRAGYVQRQKTKQEAVDRNEDIVLTIVRERGTKAEYELVNRWHDDFLKTDADPHASSGAKQFADLKELLAAYYRYRDREQVLQIALEPNTPRLLHASISVFYGAIHAVAKICDLPGRVADTQAFLDDLCRVCLSGNTEPSEFIKLANRHYENAYYFLHELASKGGSKLDPILGWAHSGLAFIREGIPCDPAHPESKRAGVDIDGLLARPDTTHLVDEARRMADWTVLKKARSDVYLRLDLLRADTSADDDDGDWLDRTDLWQSFLAQFPPDEQERFATAANEQAHELRRTGPGGDLEWAWWAARETAGAAGKAGVVKAHQESAADAVRKSSVDYERAQQQQHHHHPAPSARRKSGESLRRFSLETGGSRRSSRDLKRPSLDFMKRTSSQPNDLAAKLAVPPPEVEATRSVLGQYLDQVKGYLGAAKKHQVR</sequence>
<dbReference type="PANTHER" id="PTHR47185">
    <property type="entry name" value="PX DOMAIN-CONTAINING PROTEIN YPR097W"/>
    <property type="match status" value="1"/>
</dbReference>
<dbReference type="InterPro" id="IPR024555">
    <property type="entry name" value="PX-associated"/>
</dbReference>
<dbReference type="AlphaFoldDB" id="A0A2S5B8J4"/>
<dbReference type="EMBL" id="PJQD01000042">
    <property type="protein sequence ID" value="POY73098.1"/>
    <property type="molecule type" value="Genomic_DNA"/>
</dbReference>
<evidence type="ECO:0000313" key="5">
    <source>
        <dbReference type="Proteomes" id="UP000237144"/>
    </source>
</evidence>
<name>A0A2S5B8J4_9BASI</name>